<dbReference type="EMBL" id="CM042886">
    <property type="protein sequence ID" value="KAI4338601.1"/>
    <property type="molecule type" value="Genomic_DNA"/>
</dbReference>
<sequence>MGKSSFFSAIFSIFNPCCCSSSSSTLGDYSYMPGDGGPVGRRIRPSDEVQGYWTAEPGIDHKASEFIARFYASRVTDPERQTLAV</sequence>
<reference evidence="2" key="1">
    <citation type="journal article" date="2023" name="Front. Plant Sci.">
        <title>Chromosomal-level genome assembly of Melastoma candidum provides insights into trichome evolution.</title>
        <authorList>
            <person name="Zhong Y."/>
            <person name="Wu W."/>
            <person name="Sun C."/>
            <person name="Zou P."/>
            <person name="Liu Y."/>
            <person name="Dai S."/>
            <person name="Zhou R."/>
        </authorList>
    </citation>
    <scope>NUCLEOTIDE SEQUENCE [LARGE SCALE GENOMIC DNA]</scope>
</reference>
<dbReference type="Proteomes" id="UP001057402">
    <property type="component" value="Chromosome 7"/>
</dbReference>
<evidence type="ECO:0000313" key="2">
    <source>
        <dbReference type="Proteomes" id="UP001057402"/>
    </source>
</evidence>
<evidence type="ECO:0000313" key="1">
    <source>
        <dbReference type="EMBL" id="KAI4338601.1"/>
    </source>
</evidence>
<gene>
    <name evidence="1" type="ORF">MLD38_023639</name>
</gene>
<proteinExistence type="predicted"/>
<protein>
    <submittedName>
        <fullName evidence="1">Uncharacterized protein</fullName>
    </submittedName>
</protein>
<organism evidence="1 2">
    <name type="scientific">Melastoma candidum</name>
    <dbReference type="NCBI Taxonomy" id="119954"/>
    <lineage>
        <taxon>Eukaryota</taxon>
        <taxon>Viridiplantae</taxon>
        <taxon>Streptophyta</taxon>
        <taxon>Embryophyta</taxon>
        <taxon>Tracheophyta</taxon>
        <taxon>Spermatophyta</taxon>
        <taxon>Magnoliopsida</taxon>
        <taxon>eudicotyledons</taxon>
        <taxon>Gunneridae</taxon>
        <taxon>Pentapetalae</taxon>
        <taxon>rosids</taxon>
        <taxon>malvids</taxon>
        <taxon>Myrtales</taxon>
        <taxon>Melastomataceae</taxon>
        <taxon>Melastomatoideae</taxon>
        <taxon>Melastomateae</taxon>
        <taxon>Melastoma</taxon>
    </lineage>
</organism>
<accession>A0ACB9NRE0</accession>
<name>A0ACB9NRE0_9MYRT</name>
<keyword evidence="2" id="KW-1185">Reference proteome</keyword>
<comment type="caution">
    <text evidence="1">The sequence shown here is derived from an EMBL/GenBank/DDBJ whole genome shotgun (WGS) entry which is preliminary data.</text>
</comment>